<keyword evidence="6" id="KW-1185">Reference proteome</keyword>
<dbReference type="PANTHER" id="PTHR12599">
    <property type="entry name" value="PTERIN-4-ALPHA-CARBINOLAMINE DEHYDRATASE"/>
    <property type="match status" value="1"/>
</dbReference>
<dbReference type="SUPFAM" id="SSF55248">
    <property type="entry name" value="PCD-like"/>
    <property type="match status" value="1"/>
</dbReference>
<gene>
    <name evidence="5" type="ORF">HHL08_14735</name>
</gene>
<protein>
    <recommendedName>
        <fullName evidence="4">Putative pterin-4-alpha-carbinolamine dehydratase</fullName>
        <shortName evidence="4">PHS</shortName>
        <ecNumber evidence="4">4.2.1.96</ecNumber>
    </recommendedName>
    <alternativeName>
        <fullName evidence="4">4-alpha-hydroxy-tetrahydropterin dehydratase</fullName>
    </alternativeName>
    <alternativeName>
        <fullName evidence="4">Pterin carbinolamine dehydratase</fullName>
        <shortName evidence="4">PCD</shortName>
    </alternativeName>
</protein>
<dbReference type="GO" id="GO:0008124">
    <property type="term" value="F:4-alpha-hydroxytetrahydrobiopterin dehydratase activity"/>
    <property type="evidence" value="ECO:0007669"/>
    <property type="project" value="UniProtKB-UniRule"/>
</dbReference>
<name>A0A7X9WWW8_9SPHN</name>
<comment type="caution">
    <text evidence="5">The sequence shown here is derived from an EMBL/GenBank/DDBJ whole genome shotgun (WGS) entry which is preliminary data.</text>
</comment>
<comment type="similarity">
    <text evidence="2 4">Belongs to the pterin-4-alpha-carbinolamine dehydratase family.</text>
</comment>
<dbReference type="GO" id="GO:0006729">
    <property type="term" value="P:tetrahydrobiopterin biosynthetic process"/>
    <property type="evidence" value="ECO:0007669"/>
    <property type="project" value="InterPro"/>
</dbReference>
<dbReference type="CDD" id="cd00914">
    <property type="entry name" value="PCD_DCoH_subfamily_b"/>
    <property type="match status" value="1"/>
</dbReference>
<reference evidence="5 6" key="1">
    <citation type="submission" date="2020-04" db="EMBL/GenBank/DDBJ databases">
        <title>Sphingobium sp. AR-3-1 isolated from Arctic soil.</title>
        <authorList>
            <person name="Dahal R.H."/>
            <person name="Chaudhary D.K."/>
        </authorList>
    </citation>
    <scope>NUCLEOTIDE SEQUENCE [LARGE SCALE GENOMIC DNA]</scope>
    <source>
        <strain evidence="5 6">AR-3-1</strain>
    </source>
</reference>
<evidence type="ECO:0000313" key="6">
    <source>
        <dbReference type="Proteomes" id="UP000519023"/>
    </source>
</evidence>
<evidence type="ECO:0000256" key="3">
    <source>
        <dbReference type="ARBA" id="ARBA00023239"/>
    </source>
</evidence>
<dbReference type="InterPro" id="IPR001533">
    <property type="entry name" value="Pterin_deHydtase"/>
</dbReference>
<evidence type="ECO:0000313" key="5">
    <source>
        <dbReference type="EMBL" id="NML11389.1"/>
    </source>
</evidence>
<dbReference type="InterPro" id="IPR036428">
    <property type="entry name" value="PCD_sf"/>
</dbReference>
<dbReference type="Proteomes" id="UP000519023">
    <property type="component" value="Unassembled WGS sequence"/>
</dbReference>
<evidence type="ECO:0000256" key="2">
    <source>
        <dbReference type="ARBA" id="ARBA00006472"/>
    </source>
</evidence>
<dbReference type="Pfam" id="PF01329">
    <property type="entry name" value="Pterin_4a"/>
    <property type="match status" value="1"/>
</dbReference>
<dbReference type="AlphaFoldDB" id="A0A7X9WWW8"/>
<evidence type="ECO:0000256" key="4">
    <source>
        <dbReference type="HAMAP-Rule" id="MF_00434"/>
    </source>
</evidence>
<dbReference type="Gene3D" id="3.30.1360.20">
    <property type="entry name" value="Transcriptional coactivator/pterin dehydratase"/>
    <property type="match status" value="1"/>
</dbReference>
<dbReference type="PANTHER" id="PTHR12599:SF0">
    <property type="entry name" value="PTERIN-4-ALPHA-CARBINOLAMINE DEHYDRATASE"/>
    <property type="match status" value="1"/>
</dbReference>
<sequence length="104" mass="11588">MVFHEDRDMIGKLSEEDRAVALAELPQWTAVAEPDGISRRFTFTDFVGAFGFMTRVAILAEKADHHPEWSNVYNRVDIILTTHDAGGLSQRDIALAHAIDALAH</sequence>
<dbReference type="EC" id="4.2.1.96" evidence="4"/>
<keyword evidence="3 4" id="KW-0456">Lyase</keyword>
<dbReference type="NCBIfam" id="NF002017">
    <property type="entry name" value="PRK00823.1-2"/>
    <property type="match status" value="1"/>
</dbReference>
<comment type="catalytic activity">
    <reaction evidence="1 4">
        <text>(4aS,6R)-4a-hydroxy-L-erythro-5,6,7,8-tetrahydrobiopterin = (6R)-L-erythro-6,7-dihydrobiopterin + H2O</text>
        <dbReference type="Rhea" id="RHEA:11920"/>
        <dbReference type="ChEBI" id="CHEBI:15377"/>
        <dbReference type="ChEBI" id="CHEBI:15642"/>
        <dbReference type="ChEBI" id="CHEBI:43120"/>
        <dbReference type="EC" id="4.2.1.96"/>
    </reaction>
</comment>
<proteinExistence type="inferred from homology"/>
<dbReference type="NCBIfam" id="NF002020">
    <property type="entry name" value="PRK00823.1-5"/>
    <property type="match status" value="1"/>
</dbReference>
<dbReference type="EMBL" id="JABBFV010000010">
    <property type="protein sequence ID" value="NML11389.1"/>
    <property type="molecule type" value="Genomic_DNA"/>
</dbReference>
<evidence type="ECO:0000256" key="1">
    <source>
        <dbReference type="ARBA" id="ARBA00001554"/>
    </source>
</evidence>
<organism evidence="5 6">
    <name type="scientific">Sphingobium psychrophilum</name>
    <dbReference type="NCBI Taxonomy" id="2728834"/>
    <lineage>
        <taxon>Bacteria</taxon>
        <taxon>Pseudomonadati</taxon>
        <taxon>Pseudomonadota</taxon>
        <taxon>Alphaproteobacteria</taxon>
        <taxon>Sphingomonadales</taxon>
        <taxon>Sphingomonadaceae</taxon>
        <taxon>Sphingobium</taxon>
    </lineage>
</organism>
<dbReference type="NCBIfam" id="NF002018">
    <property type="entry name" value="PRK00823.1-3"/>
    <property type="match status" value="1"/>
</dbReference>
<dbReference type="HAMAP" id="MF_00434">
    <property type="entry name" value="Pterin_4_alpha"/>
    <property type="match status" value="1"/>
</dbReference>
<accession>A0A7X9WWW8</accession>